<dbReference type="CDD" id="cd02644">
    <property type="entry name" value="R3H_jag"/>
    <property type="match status" value="1"/>
</dbReference>
<keyword evidence="3" id="KW-1185">Reference proteome</keyword>
<reference evidence="3" key="1">
    <citation type="submission" date="2018-02" db="EMBL/GenBank/DDBJ databases">
        <authorList>
            <person name="Moore K."/>
            <person name="Momper L."/>
        </authorList>
    </citation>
    <scope>NUCLEOTIDE SEQUENCE [LARGE SCALE GENOMIC DNA]</scope>
    <source>
        <strain evidence="3">ULC18</strain>
    </source>
</reference>
<dbReference type="InterPro" id="IPR039247">
    <property type="entry name" value="KhpB"/>
</dbReference>
<dbReference type="InterPro" id="IPR036612">
    <property type="entry name" value="KH_dom_type_1_sf"/>
</dbReference>
<dbReference type="Gene3D" id="3.30.300.20">
    <property type="match status" value="1"/>
</dbReference>
<dbReference type="InterPro" id="IPR015946">
    <property type="entry name" value="KH_dom-like_a/b"/>
</dbReference>
<evidence type="ECO:0000259" key="1">
    <source>
        <dbReference type="PROSITE" id="PS51061"/>
    </source>
</evidence>
<dbReference type="Proteomes" id="UP000239576">
    <property type="component" value="Unassembled WGS sequence"/>
</dbReference>
<name>A0A2T1DZT9_9CYAN</name>
<reference evidence="2 3" key="2">
    <citation type="submission" date="2018-03" db="EMBL/GenBank/DDBJ databases">
        <title>The ancient ancestry and fast evolution of plastids.</title>
        <authorList>
            <person name="Moore K.R."/>
            <person name="Magnabosco C."/>
            <person name="Momper L."/>
            <person name="Gold D.A."/>
            <person name="Bosak T."/>
            <person name="Fournier G.P."/>
        </authorList>
    </citation>
    <scope>NUCLEOTIDE SEQUENCE [LARGE SCALE GENOMIC DNA]</scope>
    <source>
        <strain evidence="2 3">ULC18</strain>
    </source>
</reference>
<dbReference type="Pfam" id="PF01424">
    <property type="entry name" value="R3H"/>
    <property type="match status" value="1"/>
</dbReference>
<accession>A0A2T1DZT9</accession>
<dbReference type="AlphaFoldDB" id="A0A2T1DZT9"/>
<dbReference type="InterPro" id="IPR034079">
    <property type="entry name" value="R3H_KhpB"/>
</dbReference>
<dbReference type="SUPFAM" id="SSF82708">
    <property type="entry name" value="R3H domain"/>
    <property type="match status" value="1"/>
</dbReference>
<proteinExistence type="predicted"/>
<dbReference type="PANTHER" id="PTHR35800">
    <property type="entry name" value="PROTEIN JAG"/>
    <property type="match status" value="1"/>
</dbReference>
<dbReference type="PANTHER" id="PTHR35800:SF1">
    <property type="entry name" value="RNA-BINDING PROTEIN KHPB"/>
    <property type="match status" value="1"/>
</dbReference>
<comment type="caution">
    <text evidence="2">The sequence shown here is derived from an EMBL/GenBank/DDBJ whole genome shotgun (WGS) entry which is preliminary data.</text>
</comment>
<feature type="domain" description="R3H" evidence="1">
    <location>
        <begin position="96"/>
        <end position="162"/>
    </location>
</feature>
<organism evidence="2 3">
    <name type="scientific">Stenomitos frigidus ULC18</name>
    <dbReference type="NCBI Taxonomy" id="2107698"/>
    <lineage>
        <taxon>Bacteria</taxon>
        <taxon>Bacillati</taxon>
        <taxon>Cyanobacteriota</taxon>
        <taxon>Cyanophyceae</taxon>
        <taxon>Leptolyngbyales</taxon>
        <taxon>Leptolyngbyaceae</taxon>
        <taxon>Stenomitos</taxon>
    </lineage>
</organism>
<dbReference type="GO" id="GO:0003723">
    <property type="term" value="F:RNA binding"/>
    <property type="evidence" value="ECO:0007669"/>
    <property type="project" value="InterPro"/>
</dbReference>
<dbReference type="Gene3D" id="3.30.1370.50">
    <property type="entry name" value="R3H-like domain"/>
    <property type="match status" value="1"/>
</dbReference>
<dbReference type="SUPFAM" id="SSF54791">
    <property type="entry name" value="Eukaryotic type KH-domain (KH-domain type I)"/>
    <property type="match status" value="1"/>
</dbReference>
<dbReference type="InterPro" id="IPR001374">
    <property type="entry name" value="R3H_dom"/>
</dbReference>
<evidence type="ECO:0000313" key="3">
    <source>
        <dbReference type="Proteomes" id="UP000239576"/>
    </source>
</evidence>
<dbReference type="OrthoDB" id="465424at2"/>
<dbReference type="SMART" id="SM00393">
    <property type="entry name" value="R3H"/>
    <property type="match status" value="1"/>
</dbReference>
<dbReference type="InterPro" id="IPR036867">
    <property type="entry name" value="R3H_dom_sf"/>
</dbReference>
<sequence>MDVNQMQRGQQWLEELLRLSGLPAVVTAELNSSFAEESYWLTIDEAALSPDQIELITGPGGSVLDSIQYLTNAILNLSQERDQQKAFTVELAGYRLRRYAELKDIADQAAAAVRKTGTEFELKSLSSAERRQVHTMLKEYGDLETFSRGQEPDRRLVIRPLQG</sequence>
<dbReference type="EMBL" id="PVWK01000117">
    <property type="protein sequence ID" value="PSB25971.1"/>
    <property type="molecule type" value="Genomic_DNA"/>
</dbReference>
<dbReference type="RefSeq" id="WP_106258299.1">
    <property type="nucleotide sequence ID" value="NZ_CAWNSW010000166.1"/>
</dbReference>
<protein>
    <submittedName>
        <fullName evidence="2">RNA-binding protein</fullName>
    </submittedName>
</protein>
<dbReference type="PROSITE" id="PS51061">
    <property type="entry name" value="R3H"/>
    <property type="match status" value="1"/>
</dbReference>
<evidence type="ECO:0000313" key="2">
    <source>
        <dbReference type="EMBL" id="PSB25971.1"/>
    </source>
</evidence>
<gene>
    <name evidence="2" type="ORF">C7B82_20925</name>
</gene>